<organism evidence="1 2">
    <name type="scientific">Candidatus Dojkabacteria bacterium</name>
    <dbReference type="NCBI Taxonomy" id="2099670"/>
    <lineage>
        <taxon>Bacteria</taxon>
        <taxon>Candidatus Dojkabacteria</taxon>
    </lineage>
</organism>
<proteinExistence type="predicted"/>
<gene>
    <name evidence="1" type="ORF">E6Q11_01720</name>
</gene>
<dbReference type="AlphaFoldDB" id="A0A5C7J8Z5"/>
<sequence>MKSYKHDKAVMFLQNNGFNVQKKYDSNGKLIIEIVGMKIEASPDIDTGEWRVRFGDMSFDWNKPNVKEISQKWSFFPKPIIIKLKDGEWENQEQILNISPENDTETEIKALFTKSLC</sequence>
<accession>A0A5C7J8Z5</accession>
<evidence type="ECO:0000313" key="2">
    <source>
        <dbReference type="Proteomes" id="UP000321026"/>
    </source>
</evidence>
<dbReference type="EMBL" id="SSDS01000028">
    <property type="protein sequence ID" value="TXG78045.1"/>
    <property type="molecule type" value="Genomic_DNA"/>
</dbReference>
<protein>
    <submittedName>
        <fullName evidence="1">Uncharacterized protein</fullName>
    </submittedName>
</protein>
<comment type="caution">
    <text evidence="1">The sequence shown here is derived from an EMBL/GenBank/DDBJ whole genome shotgun (WGS) entry which is preliminary data.</text>
</comment>
<evidence type="ECO:0000313" key="1">
    <source>
        <dbReference type="EMBL" id="TXG78045.1"/>
    </source>
</evidence>
<reference evidence="1 2" key="1">
    <citation type="submission" date="2018-09" db="EMBL/GenBank/DDBJ databases">
        <title>Metagenome Assembled Genomes from an Advanced Water Purification Facility.</title>
        <authorList>
            <person name="Stamps B.W."/>
            <person name="Spear J.R."/>
        </authorList>
    </citation>
    <scope>NUCLEOTIDE SEQUENCE [LARGE SCALE GENOMIC DNA]</scope>
    <source>
        <strain evidence="1">Bin_63_2</strain>
    </source>
</reference>
<name>A0A5C7J8Z5_9BACT</name>
<dbReference type="Proteomes" id="UP000321026">
    <property type="component" value="Unassembled WGS sequence"/>
</dbReference>